<dbReference type="InterPro" id="IPR015068">
    <property type="entry name" value="DUF1877"/>
</dbReference>
<protein>
    <submittedName>
        <fullName evidence="1">YfbM family protein</fullName>
    </submittedName>
</protein>
<dbReference type="EMBL" id="JAVFKN010000003">
    <property type="protein sequence ID" value="MDQ5767706.1"/>
    <property type="molecule type" value="Genomic_DNA"/>
</dbReference>
<comment type="caution">
    <text evidence="1">The sequence shown here is derived from an EMBL/GenBank/DDBJ whole genome shotgun (WGS) entry which is preliminary data.</text>
</comment>
<gene>
    <name evidence="1" type="ORF">RCC75_04160</name>
</gene>
<reference evidence="1 2" key="1">
    <citation type="submission" date="2023-08" db="EMBL/GenBank/DDBJ databases">
        <title>New molecular markers tilS and rpoB for phylogenetic and monitoring studies of the genus Thiothrix biodiversity.</title>
        <authorList>
            <person name="Ravin N.V."/>
            <person name="Smolyakov D."/>
            <person name="Markov N.D."/>
            <person name="Beletsky A.V."/>
            <person name="Mardanov A.V."/>
            <person name="Rudenko T.S."/>
            <person name="Grabovich M.Y."/>
        </authorList>
    </citation>
    <scope>NUCLEOTIDE SEQUENCE [LARGE SCALE GENOMIC DNA]</scope>
    <source>
        <strain evidence="1 2">H33</strain>
    </source>
</reference>
<dbReference type="SUPFAM" id="SSF111069">
    <property type="entry name" value="Hypothetical protein yfbM"/>
    <property type="match status" value="1"/>
</dbReference>
<dbReference type="Proteomes" id="UP001223336">
    <property type="component" value="Unassembled WGS sequence"/>
</dbReference>
<keyword evidence="2" id="KW-1185">Reference proteome</keyword>
<organism evidence="1 2">
    <name type="scientific">Thiothrix subterranea</name>
    <dbReference type="NCBI Taxonomy" id="2735563"/>
    <lineage>
        <taxon>Bacteria</taxon>
        <taxon>Pseudomonadati</taxon>
        <taxon>Pseudomonadota</taxon>
        <taxon>Gammaproteobacteria</taxon>
        <taxon>Thiotrichales</taxon>
        <taxon>Thiotrichaceae</taxon>
        <taxon>Thiothrix</taxon>
    </lineage>
</organism>
<dbReference type="Gene3D" id="3.40.1760.10">
    <property type="entry name" value="YfbM-like super family"/>
    <property type="match status" value="1"/>
</dbReference>
<evidence type="ECO:0000313" key="1">
    <source>
        <dbReference type="EMBL" id="MDQ5767706.1"/>
    </source>
</evidence>
<proteinExistence type="predicted"/>
<sequence length="207" mass="23392">MHSQLTTFLKFLALPVLKKGLNIMGVHLHLAAISDFNISRLMANPRLIWTIAFAEQVNAMQAEQPFPTPRHALEPETISLRETLGEYWHGIHYLMCGQVWSGEFPDAFLIDGGSYVGDVDLGYGPARAFESCEVKHIAQALQNKTPDSLARHFDANQMLDDDIYPQIWDGNDQALADCLNRFKAMQHFMRHVAENNLGLTIYLQATH</sequence>
<dbReference type="Pfam" id="PF08974">
    <property type="entry name" value="DUF1877"/>
    <property type="match status" value="1"/>
</dbReference>
<dbReference type="RefSeq" id="WP_308133855.1">
    <property type="nucleotide sequence ID" value="NZ_JAVFKN010000003.1"/>
</dbReference>
<name>A0ABU0Y669_9GAMM</name>
<evidence type="ECO:0000313" key="2">
    <source>
        <dbReference type="Proteomes" id="UP001223336"/>
    </source>
</evidence>
<dbReference type="InterPro" id="IPR035944">
    <property type="entry name" value="YfbM-like_sf"/>
</dbReference>
<accession>A0ABU0Y669</accession>